<dbReference type="GO" id="GO:0005576">
    <property type="term" value="C:extracellular region"/>
    <property type="evidence" value="ECO:0007669"/>
    <property type="project" value="TreeGrafter"/>
</dbReference>
<dbReference type="InterPro" id="IPR032799">
    <property type="entry name" value="TAXi_C"/>
</dbReference>
<keyword evidence="9" id="KW-1185">Reference proteome</keyword>
<dbReference type="AlphaFoldDB" id="A0A0E0F0E1"/>
<evidence type="ECO:0000313" key="8">
    <source>
        <dbReference type="EnsemblPlants" id="OMERI10G13550.1"/>
    </source>
</evidence>
<dbReference type="InterPro" id="IPR051708">
    <property type="entry name" value="Plant_Aspart_Prot_A1"/>
</dbReference>
<dbReference type="InterPro" id="IPR032861">
    <property type="entry name" value="TAXi_N"/>
</dbReference>
<evidence type="ECO:0000256" key="1">
    <source>
        <dbReference type="ARBA" id="ARBA00007447"/>
    </source>
</evidence>
<reference evidence="8" key="2">
    <citation type="submission" date="2018-05" db="EMBL/GenBank/DDBJ databases">
        <title>OmerRS3 (Oryza meridionalis Reference Sequence Version 3).</title>
        <authorList>
            <person name="Zhang J."/>
            <person name="Kudrna D."/>
            <person name="Lee S."/>
            <person name="Talag J."/>
            <person name="Welchert J."/>
            <person name="Wing R.A."/>
        </authorList>
    </citation>
    <scope>NUCLEOTIDE SEQUENCE [LARGE SCALE GENOMIC DNA]</scope>
    <source>
        <strain evidence="8">cv. OR44</strain>
    </source>
</reference>
<comment type="similarity">
    <text evidence="1">Belongs to the peptidase A1 family.</text>
</comment>
<sequence>MGRLVATLLVLCLIPPTMCSLAAAHDDLRRGLERATRGRLLADATPAAGGAAVVPIRWSPPYYVANFTIGTPPQPASAIVDVAGELVWTQCSACRRCFKQDLPLFVTNASSTFKPEPCGTAVCDSIPTRSCSGGVCSYQGPPTQLGGNTSGFAATDTFAIGTATARLAFGCVVASDIDTMDGPSGFIGLGRTPWSLVAQMKLTRFSYCLSPRNTGKSSRLFLGSSAKLAGGEITTSTAPFIKTSPDDDGSNYYLLSLDAIRAGNTTIATAQSGGILVMHTVSPFSLLVDSAYRAFKKAVTEAVGGAAAPPMATPPQPFDLCFKKAAGFSRATAPDLVFTFQGGGAALTVPPAKYLIDVGEEKDTACAAILSMARLNRTGLEGVWSSPTARPGGVTVPVHFSQAFYVVNLTIGTPPQPVSAIIDIGGELVWTQCAQHCRRCFKQDLPLFDTNASSTFRPEPCGGAVCESIPTRSCAGDGGGACGYEASTSFGRTVGRIGTDAVAIGTAATARLAFGCAVASEMDTMWGSSGSVGLGRTNLSLAAQMNAAAFSYCLAPPDTGKSSALFLGASAKLAGAGKGAGTTPFVKTSTPPNSGLSRSYLLRLEAIRAGNATIAMPQSGNTIMVSTATPVTALVDSVYRDLRKAVADAVGAAPVPPPVQNYDLCFPKASASGGAPDLVLAFQGGAEMTVPVSSYLFDAGNDTACVAILGSPALGGVSILGSLQQVNIHLLFDLDKETISFEPADCSALS</sequence>
<dbReference type="Proteomes" id="UP000008021">
    <property type="component" value="Chromosome 10"/>
</dbReference>
<dbReference type="FunFam" id="2.40.70.10:FF:000065">
    <property type="entry name" value="Eukaryotic aspartyl protease family protein"/>
    <property type="match status" value="2"/>
</dbReference>
<dbReference type="PANTHER" id="PTHR47967">
    <property type="entry name" value="OS07G0603500 PROTEIN-RELATED"/>
    <property type="match status" value="1"/>
</dbReference>
<dbReference type="HOGENOM" id="CLU_371059_0_0_1"/>
<dbReference type="PROSITE" id="PS51767">
    <property type="entry name" value="PEPTIDASE_A1"/>
    <property type="match status" value="2"/>
</dbReference>
<dbReference type="Gramene" id="OMERI10G13550.1">
    <property type="protein sequence ID" value="OMERI10G13550.1"/>
    <property type="gene ID" value="OMERI10G13550"/>
</dbReference>
<dbReference type="GO" id="GO:0006508">
    <property type="term" value="P:proteolysis"/>
    <property type="evidence" value="ECO:0007669"/>
    <property type="project" value="UniProtKB-KW"/>
</dbReference>
<dbReference type="PANTHER" id="PTHR47967:SF17">
    <property type="entry name" value="EUKARYOTIC ASPARTYL PROTEASE FAMILY PROTEIN, EXPRESSED"/>
    <property type="match status" value="1"/>
</dbReference>
<dbReference type="InterPro" id="IPR034161">
    <property type="entry name" value="Pepsin-like_plant"/>
</dbReference>
<reference evidence="8" key="1">
    <citation type="submission" date="2015-04" db="UniProtKB">
        <authorList>
            <consortium name="EnsemblPlants"/>
        </authorList>
    </citation>
    <scope>IDENTIFICATION</scope>
</reference>
<dbReference type="InterPro" id="IPR021109">
    <property type="entry name" value="Peptidase_aspartic_dom_sf"/>
</dbReference>
<name>A0A0E0F0E1_9ORYZ</name>
<evidence type="ECO:0000259" key="7">
    <source>
        <dbReference type="PROSITE" id="PS51767"/>
    </source>
</evidence>
<evidence type="ECO:0000256" key="6">
    <source>
        <dbReference type="SAM" id="SignalP"/>
    </source>
</evidence>
<evidence type="ECO:0000256" key="2">
    <source>
        <dbReference type="ARBA" id="ARBA00022670"/>
    </source>
</evidence>
<keyword evidence="5" id="KW-0325">Glycoprotein</keyword>
<dbReference type="InterPro" id="IPR033121">
    <property type="entry name" value="PEPTIDASE_A1"/>
</dbReference>
<dbReference type="GO" id="GO:0004190">
    <property type="term" value="F:aspartic-type endopeptidase activity"/>
    <property type="evidence" value="ECO:0007669"/>
    <property type="project" value="UniProtKB-KW"/>
</dbReference>
<dbReference type="Pfam" id="PF14541">
    <property type="entry name" value="TAXi_C"/>
    <property type="match status" value="2"/>
</dbReference>
<feature type="signal peptide" evidence="6">
    <location>
        <begin position="1"/>
        <end position="19"/>
    </location>
</feature>
<feature type="domain" description="Peptidase A1" evidence="7">
    <location>
        <begin position="405"/>
        <end position="742"/>
    </location>
</feature>
<evidence type="ECO:0000256" key="5">
    <source>
        <dbReference type="ARBA" id="ARBA00023180"/>
    </source>
</evidence>
<dbReference type="CDD" id="cd05476">
    <property type="entry name" value="pepsin_A_like_plant"/>
    <property type="match status" value="2"/>
</dbReference>
<feature type="chain" id="PRO_5002358774" description="Peptidase A1 domain-containing protein" evidence="6">
    <location>
        <begin position="20"/>
        <end position="750"/>
    </location>
</feature>
<keyword evidence="3" id="KW-0064">Aspartyl protease</keyword>
<protein>
    <recommendedName>
        <fullName evidence="7">Peptidase A1 domain-containing protein</fullName>
    </recommendedName>
</protein>
<feature type="domain" description="Peptidase A1" evidence="7">
    <location>
        <begin position="63"/>
        <end position="414"/>
    </location>
</feature>
<dbReference type="Gene3D" id="2.40.70.10">
    <property type="entry name" value="Acid Proteases"/>
    <property type="match status" value="4"/>
</dbReference>
<evidence type="ECO:0000256" key="4">
    <source>
        <dbReference type="ARBA" id="ARBA00022801"/>
    </source>
</evidence>
<dbReference type="eggNOG" id="KOG1339">
    <property type="taxonomic scope" value="Eukaryota"/>
</dbReference>
<dbReference type="Pfam" id="PF14543">
    <property type="entry name" value="TAXi_N"/>
    <property type="match status" value="2"/>
</dbReference>
<dbReference type="SUPFAM" id="SSF50630">
    <property type="entry name" value="Acid proteases"/>
    <property type="match status" value="2"/>
</dbReference>
<dbReference type="FunFam" id="2.40.70.10:FF:000057">
    <property type="entry name" value="Eukaryotic aspartyl protease family protein"/>
    <property type="match status" value="1"/>
</dbReference>
<organism evidence="8">
    <name type="scientific">Oryza meridionalis</name>
    <dbReference type="NCBI Taxonomy" id="40149"/>
    <lineage>
        <taxon>Eukaryota</taxon>
        <taxon>Viridiplantae</taxon>
        <taxon>Streptophyta</taxon>
        <taxon>Embryophyta</taxon>
        <taxon>Tracheophyta</taxon>
        <taxon>Spermatophyta</taxon>
        <taxon>Magnoliopsida</taxon>
        <taxon>Liliopsida</taxon>
        <taxon>Poales</taxon>
        <taxon>Poaceae</taxon>
        <taxon>BOP clade</taxon>
        <taxon>Oryzoideae</taxon>
        <taxon>Oryzeae</taxon>
        <taxon>Oryzinae</taxon>
        <taxon>Oryza</taxon>
    </lineage>
</organism>
<accession>A0A0E0F0E1</accession>
<dbReference type="EnsemblPlants" id="OMERI10G13550.1">
    <property type="protein sequence ID" value="OMERI10G13550.1"/>
    <property type="gene ID" value="OMERI10G13550"/>
</dbReference>
<evidence type="ECO:0000256" key="3">
    <source>
        <dbReference type="ARBA" id="ARBA00022750"/>
    </source>
</evidence>
<evidence type="ECO:0000313" key="9">
    <source>
        <dbReference type="Proteomes" id="UP000008021"/>
    </source>
</evidence>
<proteinExistence type="inferred from homology"/>
<keyword evidence="4" id="KW-0378">Hydrolase</keyword>
<keyword evidence="2" id="KW-0645">Protease</keyword>
<keyword evidence="6" id="KW-0732">Signal</keyword>
<dbReference type="STRING" id="40149.A0A0E0F0E1"/>